<keyword evidence="1" id="KW-0472">Membrane</keyword>
<evidence type="ECO:0000313" key="3">
    <source>
        <dbReference type="EMBL" id="MBB5107917.1"/>
    </source>
</evidence>
<feature type="transmembrane region" description="Helical" evidence="1">
    <location>
        <begin position="102"/>
        <end position="121"/>
    </location>
</feature>
<organism evidence="4 5">
    <name type="scientific">Streptomyces spectabilis</name>
    <dbReference type="NCBI Taxonomy" id="68270"/>
    <lineage>
        <taxon>Bacteria</taxon>
        <taxon>Bacillati</taxon>
        <taxon>Actinomycetota</taxon>
        <taxon>Actinomycetes</taxon>
        <taxon>Kitasatosporales</taxon>
        <taxon>Streptomycetaceae</taxon>
        <taxon>Streptomyces</taxon>
    </lineage>
</organism>
<sequence length="145" mass="15506">MAVVLWAAALVAFAVPLRHALVATQAYRAGYWATVTDGRELGDFAWRDPAGRTVRGAIEGVPEDGVWDEEGEGTSDITGDRVWVSRSGVAHISESPVEKDMVVGYAGAGAVGGVVLLVLRARYGRRAEGRELDTLVPSLWSLKGR</sequence>
<proteinExistence type="predicted"/>
<evidence type="ECO:0000256" key="2">
    <source>
        <dbReference type="SAM" id="SignalP"/>
    </source>
</evidence>
<reference evidence="3 6" key="2">
    <citation type="submission" date="2020-08" db="EMBL/GenBank/DDBJ databases">
        <title>Genomic Encyclopedia of Type Strains, Phase III (KMG-III): the genomes of soil and plant-associated and newly described type strains.</title>
        <authorList>
            <person name="Whitman W."/>
        </authorList>
    </citation>
    <scope>NUCLEOTIDE SEQUENCE [LARGE SCALE GENOMIC DNA]</scope>
    <source>
        <strain evidence="3 6">CECT 3146</strain>
    </source>
</reference>
<dbReference type="Proteomes" id="UP000326505">
    <property type="component" value="Chromosome"/>
</dbReference>
<protein>
    <recommendedName>
        <fullName evidence="7">DUF3592 domain-containing protein</fullName>
    </recommendedName>
</protein>
<feature type="signal peptide" evidence="2">
    <location>
        <begin position="1"/>
        <end position="20"/>
    </location>
</feature>
<keyword evidence="1" id="KW-0812">Transmembrane</keyword>
<evidence type="ECO:0000313" key="5">
    <source>
        <dbReference type="Proteomes" id="UP000326505"/>
    </source>
</evidence>
<dbReference type="AlphaFoldDB" id="A0A5P2X148"/>
<name>A0A5P2X148_STRST</name>
<gene>
    <name evidence="4" type="ORF">CP982_00615</name>
    <name evidence="3" type="ORF">FHS40_007038</name>
</gene>
<evidence type="ECO:0000313" key="6">
    <source>
        <dbReference type="Proteomes" id="UP000549009"/>
    </source>
</evidence>
<dbReference type="RefSeq" id="WP_150508641.1">
    <property type="nucleotide sequence ID" value="NZ_BMSQ01000029.1"/>
</dbReference>
<evidence type="ECO:0008006" key="7">
    <source>
        <dbReference type="Google" id="ProtNLM"/>
    </source>
</evidence>
<accession>A0A5P2X148</accession>
<dbReference type="EMBL" id="JACHJD010000016">
    <property type="protein sequence ID" value="MBB5107917.1"/>
    <property type="molecule type" value="Genomic_DNA"/>
</dbReference>
<evidence type="ECO:0000256" key="1">
    <source>
        <dbReference type="SAM" id="Phobius"/>
    </source>
</evidence>
<keyword evidence="2" id="KW-0732">Signal</keyword>
<keyword evidence="6" id="KW-1185">Reference proteome</keyword>
<keyword evidence="1" id="KW-1133">Transmembrane helix</keyword>
<dbReference type="KEGG" id="sspb:CP982_00615"/>
<dbReference type="Proteomes" id="UP000549009">
    <property type="component" value="Unassembled WGS sequence"/>
</dbReference>
<dbReference type="EMBL" id="CP023690">
    <property type="protein sequence ID" value="QEV57424.1"/>
    <property type="molecule type" value="Genomic_DNA"/>
</dbReference>
<dbReference type="OrthoDB" id="9963402at2"/>
<reference evidence="4 5" key="1">
    <citation type="submission" date="2017-09" db="EMBL/GenBank/DDBJ databases">
        <authorList>
            <person name="Lee N."/>
            <person name="Cho B.-K."/>
        </authorList>
    </citation>
    <scope>NUCLEOTIDE SEQUENCE [LARGE SCALE GENOMIC DNA]</scope>
    <source>
        <strain evidence="4 5">ATCC 27465</strain>
    </source>
</reference>
<evidence type="ECO:0000313" key="4">
    <source>
        <dbReference type="EMBL" id="QEV57424.1"/>
    </source>
</evidence>
<feature type="chain" id="PRO_5044623034" description="DUF3592 domain-containing protein" evidence="2">
    <location>
        <begin position="21"/>
        <end position="145"/>
    </location>
</feature>